<evidence type="ECO:0000259" key="3">
    <source>
        <dbReference type="PROSITE" id="PS50893"/>
    </source>
</evidence>
<evidence type="ECO:0000313" key="4">
    <source>
        <dbReference type="EMBL" id="RLK59089.1"/>
    </source>
</evidence>
<dbReference type="InterPro" id="IPR017871">
    <property type="entry name" value="ABC_transporter-like_CS"/>
</dbReference>
<keyword evidence="2 4" id="KW-0067">ATP-binding</keyword>
<name>A0A421B3Y9_9PSEU</name>
<keyword evidence="1" id="KW-0547">Nucleotide-binding</keyword>
<dbReference type="SUPFAM" id="SSF52540">
    <property type="entry name" value="P-loop containing nucleoside triphosphate hydrolases"/>
    <property type="match status" value="1"/>
</dbReference>
<dbReference type="GO" id="GO:0005524">
    <property type="term" value="F:ATP binding"/>
    <property type="evidence" value="ECO:0007669"/>
    <property type="project" value="UniProtKB-KW"/>
</dbReference>
<dbReference type="PROSITE" id="PS50893">
    <property type="entry name" value="ABC_TRANSPORTER_2"/>
    <property type="match status" value="1"/>
</dbReference>
<dbReference type="AlphaFoldDB" id="A0A421B3Y9"/>
<keyword evidence="5" id="KW-1185">Reference proteome</keyword>
<dbReference type="Pfam" id="PF00005">
    <property type="entry name" value="ABC_tran"/>
    <property type="match status" value="1"/>
</dbReference>
<dbReference type="SMART" id="SM00382">
    <property type="entry name" value="AAA"/>
    <property type="match status" value="1"/>
</dbReference>
<evidence type="ECO:0000313" key="5">
    <source>
        <dbReference type="Proteomes" id="UP000282454"/>
    </source>
</evidence>
<gene>
    <name evidence="4" type="ORF">CLV68_3571</name>
</gene>
<sequence>MSALVGRGLTRGFDHPDGRIEVLRGVDLSVASAEVVTVSGRSGSGKSALFAVLCGFDKPDAGTVAVCGQPLAAVPAWADCGVLPQALGLAQELTLAENVGLPLRLSGRRAEVRDRVAELLAELGIDGLADRYPHEVSYGQQQRAALARAVSARPRVLLADEPTAHLDHDSVAAVLGLLRRTAGEGTAVLVATHHDAVHDIADRGLALVDGRIAVA</sequence>
<dbReference type="PROSITE" id="PS00211">
    <property type="entry name" value="ABC_TRANSPORTER_1"/>
    <property type="match status" value="1"/>
</dbReference>
<dbReference type="InterPro" id="IPR027417">
    <property type="entry name" value="P-loop_NTPase"/>
</dbReference>
<dbReference type="GO" id="GO:0016887">
    <property type="term" value="F:ATP hydrolysis activity"/>
    <property type="evidence" value="ECO:0007669"/>
    <property type="project" value="InterPro"/>
</dbReference>
<proteinExistence type="predicted"/>
<protein>
    <submittedName>
        <fullName evidence="4">Putative ABC transport system ATP-binding protein</fullName>
    </submittedName>
</protein>
<reference evidence="4 5" key="1">
    <citation type="submission" date="2018-10" db="EMBL/GenBank/DDBJ databases">
        <title>Genomic Encyclopedia of Archaeal and Bacterial Type Strains, Phase II (KMG-II): from individual species to whole genera.</title>
        <authorList>
            <person name="Goeker M."/>
        </authorList>
    </citation>
    <scope>NUCLEOTIDE SEQUENCE [LARGE SCALE GENOMIC DNA]</scope>
    <source>
        <strain evidence="4 5">DSM 45657</strain>
    </source>
</reference>
<dbReference type="GO" id="GO:0005886">
    <property type="term" value="C:plasma membrane"/>
    <property type="evidence" value="ECO:0007669"/>
    <property type="project" value="TreeGrafter"/>
</dbReference>
<dbReference type="PANTHER" id="PTHR24220:SF685">
    <property type="entry name" value="ABC TRANSPORTER RELATED"/>
    <property type="match status" value="1"/>
</dbReference>
<dbReference type="EMBL" id="RCDD01000002">
    <property type="protein sequence ID" value="RLK59089.1"/>
    <property type="molecule type" value="Genomic_DNA"/>
</dbReference>
<dbReference type="Proteomes" id="UP000282454">
    <property type="component" value="Unassembled WGS sequence"/>
</dbReference>
<feature type="domain" description="ABC transporter" evidence="3">
    <location>
        <begin position="4"/>
        <end position="215"/>
    </location>
</feature>
<dbReference type="InterPro" id="IPR003439">
    <property type="entry name" value="ABC_transporter-like_ATP-bd"/>
</dbReference>
<dbReference type="RefSeq" id="WP_246009939.1">
    <property type="nucleotide sequence ID" value="NZ_RCDD01000002.1"/>
</dbReference>
<dbReference type="PANTHER" id="PTHR24220">
    <property type="entry name" value="IMPORT ATP-BINDING PROTEIN"/>
    <property type="match status" value="1"/>
</dbReference>
<organism evidence="4 5">
    <name type="scientific">Actinokineospora cianjurensis</name>
    <dbReference type="NCBI Taxonomy" id="585224"/>
    <lineage>
        <taxon>Bacteria</taxon>
        <taxon>Bacillati</taxon>
        <taxon>Actinomycetota</taxon>
        <taxon>Actinomycetes</taxon>
        <taxon>Pseudonocardiales</taxon>
        <taxon>Pseudonocardiaceae</taxon>
        <taxon>Actinokineospora</taxon>
    </lineage>
</organism>
<dbReference type="InterPro" id="IPR003593">
    <property type="entry name" value="AAA+_ATPase"/>
</dbReference>
<dbReference type="InterPro" id="IPR015854">
    <property type="entry name" value="ABC_transpr_LolD-like"/>
</dbReference>
<dbReference type="Gene3D" id="3.40.50.300">
    <property type="entry name" value="P-loop containing nucleotide triphosphate hydrolases"/>
    <property type="match status" value="1"/>
</dbReference>
<comment type="caution">
    <text evidence="4">The sequence shown here is derived from an EMBL/GenBank/DDBJ whole genome shotgun (WGS) entry which is preliminary data.</text>
</comment>
<accession>A0A421B3Y9</accession>
<dbReference type="GO" id="GO:0022857">
    <property type="term" value="F:transmembrane transporter activity"/>
    <property type="evidence" value="ECO:0007669"/>
    <property type="project" value="TreeGrafter"/>
</dbReference>
<evidence type="ECO:0000256" key="1">
    <source>
        <dbReference type="ARBA" id="ARBA00022741"/>
    </source>
</evidence>
<evidence type="ECO:0000256" key="2">
    <source>
        <dbReference type="ARBA" id="ARBA00022840"/>
    </source>
</evidence>